<dbReference type="Proteomes" id="UP000050509">
    <property type="component" value="Unassembled WGS sequence"/>
</dbReference>
<evidence type="ECO:0000256" key="2">
    <source>
        <dbReference type="SAM" id="Phobius"/>
    </source>
</evidence>
<dbReference type="EMBL" id="LJCR01000024">
    <property type="protein sequence ID" value="KPV54672.1"/>
    <property type="molecule type" value="Genomic_DNA"/>
</dbReference>
<evidence type="ECO:0000313" key="3">
    <source>
        <dbReference type="EMBL" id="KPV54672.1"/>
    </source>
</evidence>
<name>A0A0P9DAM1_9CHLR</name>
<keyword evidence="4" id="KW-1185">Reference proteome</keyword>
<keyword evidence="2" id="KW-1133">Transmembrane helix</keyword>
<keyword evidence="2" id="KW-0472">Membrane</keyword>
<evidence type="ECO:0000313" key="4">
    <source>
        <dbReference type="Proteomes" id="UP000050509"/>
    </source>
</evidence>
<keyword evidence="2" id="KW-0812">Transmembrane</keyword>
<feature type="transmembrane region" description="Helical" evidence="2">
    <location>
        <begin position="110"/>
        <end position="131"/>
    </location>
</feature>
<protein>
    <submittedName>
        <fullName evidence="3">Uncharacterized protein</fullName>
    </submittedName>
</protein>
<accession>A0A0P9DAM1</accession>
<dbReference type="AlphaFoldDB" id="A0A0P9DAM1"/>
<comment type="caution">
    <text evidence="3">The sequence shown here is derived from an EMBL/GenBank/DDBJ whole genome shotgun (WGS) entry which is preliminary data.</text>
</comment>
<evidence type="ECO:0000256" key="1">
    <source>
        <dbReference type="SAM" id="Coils"/>
    </source>
</evidence>
<gene>
    <name evidence="3" type="ORF">SE17_02275</name>
</gene>
<feature type="coiled-coil region" evidence="1">
    <location>
        <begin position="61"/>
        <end position="95"/>
    </location>
</feature>
<proteinExistence type="predicted"/>
<reference evidence="3 4" key="1">
    <citation type="submission" date="2015-09" db="EMBL/GenBank/DDBJ databases">
        <title>Draft genome sequence of Kouleothrix aurantiaca JCM 19913.</title>
        <authorList>
            <person name="Hemp J."/>
        </authorList>
    </citation>
    <scope>NUCLEOTIDE SEQUENCE [LARGE SCALE GENOMIC DNA]</scope>
    <source>
        <strain evidence="3 4">COM-B</strain>
    </source>
</reference>
<sequence length="139" mass="16021">MQTQDMFNQSDHDMLIRLASQLEAHSKREQEISQQTLAEVAKLNVKIDAMRESDFQRGRDIQDMKTRMRDDDLRIATLEQQVESLQDTAEKQQAIAEAMAKLADRRVKQWSLITGLIVFLISNGPTILAWLGHIFRITP</sequence>
<organism evidence="3 4">
    <name type="scientific">Kouleothrix aurantiaca</name>
    <dbReference type="NCBI Taxonomy" id="186479"/>
    <lineage>
        <taxon>Bacteria</taxon>
        <taxon>Bacillati</taxon>
        <taxon>Chloroflexota</taxon>
        <taxon>Chloroflexia</taxon>
        <taxon>Chloroflexales</taxon>
        <taxon>Roseiflexineae</taxon>
        <taxon>Roseiflexaceae</taxon>
        <taxon>Kouleothrix</taxon>
    </lineage>
</organism>
<keyword evidence="1" id="KW-0175">Coiled coil</keyword>